<protein>
    <recommendedName>
        <fullName evidence="4">Outer membrane protein</fullName>
    </recommendedName>
</protein>
<evidence type="ECO:0000313" key="2">
    <source>
        <dbReference type="EMBL" id="QRE03889.1"/>
    </source>
</evidence>
<feature type="signal peptide" evidence="1">
    <location>
        <begin position="1"/>
        <end position="18"/>
    </location>
</feature>
<dbReference type="Proteomes" id="UP000596329">
    <property type="component" value="Chromosome"/>
</dbReference>
<evidence type="ECO:0000256" key="1">
    <source>
        <dbReference type="SAM" id="SignalP"/>
    </source>
</evidence>
<accession>A0A7U2RA25</accession>
<dbReference type="AlphaFoldDB" id="A0A7U2RA25"/>
<dbReference type="EMBL" id="CP059075">
    <property type="protein sequence ID" value="QRE03889.1"/>
    <property type="molecule type" value="Genomic_DNA"/>
</dbReference>
<organism evidence="2 3">
    <name type="scientific">Flavobacterium psychrophilum</name>
    <dbReference type="NCBI Taxonomy" id="96345"/>
    <lineage>
        <taxon>Bacteria</taxon>
        <taxon>Pseudomonadati</taxon>
        <taxon>Bacteroidota</taxon>
        <taxon>Flavobacteriia</taxon>
        <taxon>Flavobacteriales</taxon>
        <taxon>Flavobacteriaceae</taxon>
        <taxon>Flavobacterium</taxon>
    </lineage>
</organism>
<gene>
    <name evidence="2" type="ORF">H0H26_13575</name>
</gene>
<sequence>MKFIFSFFVVFICQNALAQFSYLQIKGAGDRECSIIDSIGYSKRHANTKSVVEQANLFADKLLKNGYLTAKHEGVITVNDSTFLFNYTLGVRNKFIHIYIGKDFELLNLKSDLLKIPIAETESFMNTALLFLEKKGYSLARLQLTDFKTDSNELFANLSLGAEKIRTLDDIVINGYDKFPAGHKKQIKRLYRNKVFNQENLKKVYNDFGKFRFVSQPKYPEILFTKDSTKVYVYLEKAKPNTFDGYIGFTNNEQKKLIVNGYLDLQLENIMNGGEKISLYWKSDGRNQKTFNGAIEIPYVFKSPLGIKAQLNIFKQDSLFQNTQTAIDLGYYFNYNTKAFLGYQSAESSDIQNTNSATLRDFKNAFITTHLDFSVYNPDDYLFPDKTKIYFKIGIGKRDLEIRSNSQFFSTLNLSHNFYLNKKNIVNIRSLNYYLNSDSYVINELQRFGGINSIRGFSENSLQGNALSLVLTEYRYIANSNIYIHSIIDYGYYQDKSSNISKTLVGLGFGLGLLTKNGLFNLIYANGSTKEQAIKLSNSIVHVSFKAKF</sequence>
<evidence type="ECO:0008006" key="4">
    <source>
        <dbReference type="Google" id="ProtNLM"/>
    </source>
</evidence>
<feature type="chain" id="PRO_5030539848" description="Outer membrane protein" evidence="1">
    <location>
        <begin position="19"/>
        <end position="549"/>
    </location>
</feature>
<keyword evidence="1" id="KW-0732">Signal</keyword>
<dbReference type="Gene3D" id="2.40.160.50">
    <property type="entry name" value="membrane protein fhac: a member of the omp85/tpsb transporter family"/>
    <property type="match status" value="1"/>
</dbReference>
<proteinExistence type="predicted"/>
<evidence type="ECO:0000313" key="3">
    <source>
        <dbReference type="Proteomes" id="UP000596329"/>
    </source>
</evidence>
<name>A0A7U2RA25_FLAPS</name>
<dbReference type="RefSeq" id="WP_063742495.1">
    <property type="nucleotide sequence ID" value="NZ_CP059075.1"/>
</dbReference>
<reference evidence="2 3" key="1">
    <citation type="submission" date="2020-07" db="EMBL/GenBank/DDBJ databases">
        <title>Genomic characterization of Flavobacterium psychrophilum strains.</title>
        <authorList>
            <person name="Castillo D."/>
            <person name="Jorgensen J."/>
            <person name="Middelboe M."/>
        </authorList>
    </citation>
    <scope>NUCLEOTIDE SEQUENCE [LARGE SCALE GENOMIC DNA]</scope>
    <source>
        <strain evidence="2 3">FPS-R7</strain>
    </source>
</reference>